<comment type="function">
    <text evidence="6">The purine nucleoside phosphorylases catalyze the phosphorolytic breakdown of the N-glycosidic bond in the beta-(deoxy)ribonucleoside molecules, with the formation of the corresponding free purine bases and pentose-1-phosphate.</text>
</comment>
<evidence type="ECO:0000313" key="10">
    <source>
        <dbReference type="Proteomes" id="UP000007799"/>
    </source>
</evidence>
<feature type="binding site" evidence="7">
    <location>
        <position position="45"/>
    </location>
    <ligand>
        <name>phosphate</name>
        <dbReference type="ChEBI" id="CHEBI:43474"/>
    </ligand>
</feature>
<reference evidence="9" key="1">
    <citation type="submission" date="2009-08" db="EMBL/GenBank/DDBJ databases">
        <title>Annotation of Salpingoeca rosetta.</title>
        <authorList>
            <consortium name="The Broad Institute Genome Sequencing Platform"/>
            <person name="Russ C."/>
            <person name="Cuomo C."/>
            <person name="Burger G."/>
            <person name="Gray M.W."/>
            <person name="Holland P.W.H."/>
            <person name="King N."/>
            <person name="Lang F.B.F."/>
            <person name="Roger A.J."/>
            <person name="Ruiz-Trillo I."/>
            <person name="Young S.K."/>
            <person name="Zeng Q."/>
            <person name="Gargeya S."/>
            <person name="Alvarado L."/>
            <person name="Berlin A."/>
            <person name="Chapman S.B."/>
            <person name="Chen Z."/>
            <person name="Freedman E."/>
            <person name="Gellesch M."/>
            <person name="Goldberg J."/>
            <person name="Griggs A."/>
            <person name="Gujja S."/>
            <person name="Heilman E."/>
            <person name="Heiman D."/>
            <person name="Howarth C."/>
            <person name="Mehta T."/>
            <person name="Neiman D."/>
            <person name="Pearson M."/>
            <person name="Roberts A."/>
            <person name="Saif S."/>
            <person name="Shea T."/>
            <person name="Shenoy N."/>
            <person name="Sisk P."/>
            <person name="Stolte C."/>
            <person name="Sykes S."/>
            <person name="White J."/>
            <person name="Yandava C."/>
            <person name="Haas B."/>
            <person name="Nusbaum C."/>
            <person name="Birren B."/>
        </authorList>
    </citation>
    <scope>NUCLEOTIDE SEQUENCE [LARGE SCALE GENOMIC DNA]</scope>
    <source>
        <strain evidence="9">ATCC 50818</strain>
    </source>
</reference>
<dbReference type="GO" id="GO:0009116">
    <property type="term" value="P:nucleoside metabolic process"/>
    <property type="evidence" value="ECO:0007669"/>
    <property type="project" value="InterPro"/>
</dbReference>
<dbReference type="NCBIfam" id="TIGR01697">
    <property type="entry name" value="PNPH-PUNA-XAPA"/>
    <property type="match status" value="1"/>
</dbReference>
<dbReference type="UniPathway" id="UPA00606"/>
<dbReference type="InterPro" id="IPR035994">
    <property type="entry name" value="Nucleoside_phosphorylase_sf"/>
</dbReference>
<dbReference type="GO" id="GO:0004731">
    <property type="term" value="F:purine-nucleoside phosphorylase activity"/>
    <property type="evidence" value="ECO:0007669"/>
    <property type="project" value="UniProtKB-EC"/>
</dbReference>
<comment type="subunit">
    <text evidence="3">Homotrimer.</text>
</comment>
<keyword evidence="4 6" id="KW-0328">Glycosyltransferase</keyword>
<proteinExistence type="inferred from homology"/>
<dbReference type="InterPro" id="IPR018099">
    <property type="entry name" value="Purine_phosphorylase-2_CS"/>
</dbReference>
<organism evidence="10">
    <name type="scientific">Salpingoeca rosetta (strain ATCC 50818 / BSB-021)</name>
    <dbReference type="NCBI Taxonomy" id="946362"/>
    <lineage>
        <taxon>Eukaryota</taxon>
        <taxon>Choanoflagellata</taxon>
        <taxon>Craspedida</taxon>
        <taxon>Salpingoecidae</taxon>
        <taxon>Salpingoeca</taxon>
    </lineage>
</organism>
<dbReference type="OMA" id="EGVYAQF"/>
<feature type="binding site" evidence="7">
    <location>
        <position position="232"/>
    </location>
    <ligand>
        <name>phosphate</name>
        <dbReference type="ChEBI" id="CHEBI:43474"/>
    </ligand>
</feature>
<dbReference type="Proteomes" id="UP000007799">
    <property type="component" value="Unassembled WGS sequence"/>
</dbReference>
<dbReference type="KEGG" id="sre:PTSG_10686"/>
<dbReference type="eggNOG" id="KOG3984">
    <property type="taxonomic scope" value="Eukaryota"/>
</dbReference>
<evidence type="ECO:0000256" key="4">
    <source>
        <dbReference type="ARBA" id="ARBA00022676"/>
    </source>
</evidence>
<feature type="domain" description="Nucleoside phosphorylase" evidence="8">
    <location>
        <begin position="39"/>
        <end position="286"/>
    </location>
</feature>
<evidence type="ECO:0000256" key="3">
    <source>
        <dbReference type="ARBA" id="ARBA00011233"/>
    </source>
</evidence>
<dbReference type="Gene3D" id="3.40.50.1580">
    <property type="entry name" value="Nucleoside phosphorylase domain"/>
    <property type="match status" value="1"/>
</dbReference>
<dbReference type="InterPro" id="IPR011270">
    <property type="entry name" value="Pur_Nuc_Pase_Ino/Guo-sp"/>
</dbReference>
<dbReference type="OrthoDB" id="10261782at2759"/>
<dbReference type="PANTHER" id="PTHR11904:SF9">
    <property type="entry name" value="PURINE NUCLEOSIDE PHOSPHORYLASE-RELATED"/>
    <property type="match status" value="1"/>
</dbReference>
<dbReference type="NCBIfam" id="NF006054">
    <property type="entry name" value="PRK08202.1"/>
    <property type="match status" value="1"/>
</dbReference>
<dbReference type="SUPFAM" id="SSF53167">
    <property type="entry name" value="Purine and uridine phosphorylases"/>
    <property type="match status" value="1"/>
</dbReference>
<evidence type="ECO:0000256" key="2">
    <source>
        <dbReference type="ARBA" id="ARBA00006751"/>
    </source>
</evidence>
<evidence type="ECO:0000256" key="5">
    <source>
        <dbReference type="ARBA" id="ARBA00022679"/>
    </source>
</evidence>
<dbReference type="GO" id="GO:0005737">
    <property type="term" value="C:cytoplasm"/>
    <property type="evidence" value="ECO:0007669"/>
    <property type="project" value="TreeGrafter"/>
</dbReference>
<dbReference type="PANTHER" id="PTHR11904">
    <property type="entry name" value="METHYLTHIOADENOSINE/PURINE NUCLEOSIDE PHOSPHORYLASE"/>
    <property type="match status" value="1"/>
</dbReference>
<comment type="similarity">
    <text evidence="2 6">Belongs to the PNP/MTAP phosphorylase family.</text>
</comment>
<keyword evidence="5 6" id="KW-0808">Transferase</keyword>
<evidence type="ECO:0000256" key="6">
    <source>
        <dbReference type="PIRNR" id="PIRNR000477"/>
    </source>
</evidence>
<sequence length="303" mass="32290">MSETDAKRPKTSEEEVGEYEKLEQAVAFIQSKFPTKPVIGIICGSGLGGLADLVKEPTRLTYSEIPHFPTSTVAGHDGSLILGELGGAPVVVMKGRLHFYEGYSLRRIAHPIRTLCKLGIKALLVTNAAGGLNTEYKVGDLMLLKDHLNLPGFAGQNPLIGPHDERYGGRFVPMSKAYPKQLRDIATAAAEELGLGSVLRQGVYAMVAGPTYETPAEACLIARNGADAVGMSTVPEVIVAVQAGVKCMAMSLITNNVVLNVDEEGEANHAEVLAAANARQPDVQNLFINICTRIKAQVDTGKL</sequence>
<protein>
    <recommendedName>
        <fullName evidence="6">Purine nucleoside phosphorylase</fullName>
        <ecNumber evidence="6">2.4.2.1</ecNumber>
    </recommendedName>
    <alternativeName>
        <fullName evidence="6">Inosine-guanosine phosphorylase</fullName>
    </alternativeName>
</protein>
<dbReference type="EC" id="2.4.2.1" evidence="6"/>
<dbReference type="STRING" id="946362.F2UQ33"/>
<dbReference type="PIRSF" id="PIRSF000477">
    <property type="entry name" value="PurNPase"/>
    <property type="match status" value="1"/>
</dbReference>
<feature type="binding site" evidence="7">
    <location>
        <position position="255"/>
    </location>
    <ligand>
        <name>a purine D-ribonucleoside</name>
        <dbReference type="ChEBI" id="CHEBI:142355"/>
    </ligand>
</feature>
<dbReference type="FunFam" id="3.40.50.1580:FF:000004">
    <property type="entry name" value="Purine nucleoside phosphorylase"/>
    <property type="match status" value="1"/>
</dbReference>
<feature type="binding site" evidence="7">
    <location>
        <position position="128"/>
    </location>
    <ligand>
        <name>phosphate</name>
        <dbReference type="ChEBI" id="CHEBI:43474"/>
    </ligand>
</feature>
<evidence type="ECO:0000313" key="9">
    <source>
        <dbReference type="EMBL" id="EGD79701.1"/>
    </source>
</evidence>
<dbReference type="InParanoid" id="F2UQ33"/>
<dbReference type="InterPro" id="IPR000845">
    <property type="entry name" value="Nucleoside_phosphorylase_d"/>
</dbReference>
<dbReference type="RefSeq" id="XP_004988651.1">
    <property type="nucleotide sequence ID" value="XM_004988594.1"/>
</dbReference>
<name>F2UQ33_SALR5</name>
<keyword evidence="10" id="KW-1185">Reference proteome</keyword>
<comment type="pathway">
    <text evidence="1 6">Purine metabolism; purine nucleoside salvage.</text>
</comment>
<dbReference type="CDD" id="cd09009">
    <property type="entry name" value="PNP-EcPNPII_like"/>
    <property type="match status" value="1"/>
</dbReference>
<feature type="binding site" evidence="7">
    <location>
        <begin position="96"/>
        <end position="98"/>
    </location>
    <ligand>
        <name>phosphate</name>
        <dbReference type="ChEBI" id="CHEBI:43474"/>
    </ligand>
</feature>
<evidence type="ECO:0000259" key="8">
    <source>
        <dbReference type="Pfam" id="PF01048"/>
    </source>
</evidence>
<evidence type="ECO:0000256" key="7">
    <source>
        <dbReference type="PIRSR" id="PIRSR000477-2"/>
    </source>
</evidence>
<evidence type="ECO:0000256" key="1">
    <source>
        <dbReference type="ARBA" id="ARBA00005058"/>
    </source>
</evidence>
<dbReference type="Pfam" id="PF01048">
    <property type="entry name" value="PNP_UDP_1"/>
    <property type="match status" value="1"/>
</dbReference>
<gene>
    <name evidence="9" type="ORF">PTSG_10686</name>
</gene>
<feature type="binding site" evidence="7">
    <location>
        <position position="76"/>
    </location>
    <ligand>
        <name>phosphate</name>
        <dbReference type="ChEBI" id="CHEBI:43474"/>
    </ligand>
</feature>
<feature type="binding site" evidence="7">
    <location>
        <position position="213"/>
    </location>
    <ligand>
        <name>a purine D-ribonucleoside</name>
        <dbReference type="ChEBI" id="CHEBI:142355"/>
    </ligand>
</feature>
<dbReference type="EMBL" id="GL832988">
    <property type="protein sequence ID" value="EGD79701.1"/>
    <property type="molecule type" value="Genomic_DNA"/>
</dbReference>
<dbReference type="NCBIfam" id="TIGR01700">
    <property type="entry name" value="PNPH"/>
    <property type="match status" value="1"/>
</dbReference>
<accession>F2UQ33</accession>
<dbReference type="AlphaFoldDB" id="F2UQ33"/>
<dbReference type="FunCoup" id="F2UQ33">
    <property type="interactions" value="344"/>
</dbReference>
<dbReference type="PROSITE" id="PS01240">
    <property type="entry name" value="PNP_MTAP_2"/>
    <property type="match status" value="1"/>
</dbReference>
<dbReference type="InterPro" id="IPR011268">
    <property type="entry name" value="Purine_phosphorylase"/>
</dbReference>
<dbReference type="GeneID" id="16069187"/>